<organism evidence="4 5">
    <name type="scientific">Leptospira harrisiae</name>
    <dbReference type="NCBI Taxonomy" id="2023189"/>
    <lineage>
        <taxon>Bacteria</taxon>
        <taxon>Pseudomonadati</taxon>
        <taxon>Spirochaetota</taxon>
        <taxon>Spirochaetia</taxon>
        <taxon>Leptospirales</taxon>
        <taxon>Leptospiraceae</taxon>
        <taxon>Leptospira</taxon>
    </lineage>
</organism>
<dbReference type="PANTHER" id="PTHR43156">
    <property type="entry name" value="STAGE II SPORULATION PROTEIN E-RELATED"/>
    <property type="match status" value="1"/>
</dbReference>
<proteinExistence type="predicted"/>
<dbReference type="Pfam" id="PF07228">
    <property type="entry name" value="SpoIIE"/>
    <property type="match status" value="1"/>
</dbReference>
<feature type="transmembrane region" description="Helical" evidence="2">
    <location>
        <begin position="6"/>
        <end position="25"/>
    </location>
</feature>
<feature type="domain" description="PPM-type phosphatase" evidence="3">
    <location>
        <begin position="571"/>
        <end position="786"/>
    </location>
</feature>
<evidence type="ECO:0000313" key="4">
    <source>
        <dbReference type="EMBL" id="PJZ84479.1"/>
    </source>
</evidence>
<dbReference type="InterPro" id="IPR036457">
    <property type="entry name" value="PPM-type-like_dom_sf"/>
</dbReference>
<feature type="transmembrane region" description="Helical" evidence="2">
    <location>
        <begin position="248"/>
        <end position="271"/>
    </location>
</feature>
<dbReference type="Proteomes" id="UP000232145">
    <property type="component" value="Unassembled WGS sequence"/>
</dbReference>
<dbReference type="AlphaFoldDB" id="A0A2N0AJK8"/>
<keyword evidence="2" id="KW-0812">Transmembrane</keyword>
<dbReference type="InterPro" id="IPR052016">
    <property type="entry name" value="Bact_Sigma-Reg"/>
</dbReference>
<feature type="transmembrane region" description="Helical" evidence="2">
    <location>
        <begin position="348"/>
        <end position="365"/>
    </location>
</feature>
<feature type="transmembrane region" description="Helical" evidence="2">
    <location>
        <begin position="187"/>
        <end position="203"/>
    </location>
</feature>
<evidence type="ECO:0000256" key="2">
    <source>
        <dbReference type="SAM" id="Phobius"/>
    </source>
</evidence>
<evidence type="ECO:0000256" key="1">
    <source>
        <dbReference type="ARBA" id="ARBA00022801"/>
    </source>
</evidence>
<keyword evidence="5" id="KW-1185">Reference proteome</keyword>
<dbReference type="EMBL" id="NPDX01000002">
    <property type="protein sequence ID" value="PJZ84479.1"/>
    <property type="molecule type" value="Genomic_DNA"/>
</dbReference>
<keyword evidence="2" id="KW-1133">Transmembrane helix</keyword>
<keyword evidence="1" id="KW-0378">Hydrolase</keyword>
<feature type="transmembrane region" description="Helical" evidence="2">
    <location>
        <begin position="132"/>
        <end position="150"/>
    </location>
</feature>
<dbReference type="SUPFAM" id="SSF81606">
    <property type="entry name" value="PP2C-like"/>
    <property type="match status" value="1"/>
</dbReference>
<feature type="transmembrane region" description="Helical" evidence="2">
    <location>
        <begin position="283"/>
        <end position="303"/>
    </location>
</feature>
<dbReference type="GO" id="GO:0016791">
    <property type="term" value="F:phosphatase activity"/>
    <property type="evidence" value="ECO:0007669"/>
    <property type="project" value="TreeGrafter"/>
</dbReference>
<evidence type="ECO:0000259" key="3">
    <source>
        <dbReference type="SMART" id="SM00331"/>
    </source>
</evidence>
<name>A0A2N0AJK8_9LEPT</name>
<dbReference type="RefSeq" id="WP_100743887.1">
    <property type="nucleotide sequence ID" value="NZ_NPDW01000002.1"/>
</dbReference>
<dbReference type="Gene3D" id="3.60.40.10">
    <property type="entry name" value="PPM-type phosphatase domain"/>
    <property type="match status" value="1"/>
</dbReference>
<feature type="transmembrane region" description="Helical" evidence="2">
    <location>
        <begin position="157"/>
        <end position="175"/>
    </location>
</feature>
<dbReference type="PANTHER" id="PTHR43156:SF2">
    <property type="entry name" value="STAGE II SPORULATION PROTEIN E"/>
    <property type="match status" value="1"/>
</dbReference>
<gene>
    <name evidence="4" type="ORF">CH364_10670</name>
</gene>
<keyword evidence="2" id="KW-0472">Membrane</keyword>
<protein>
    <submittedName>
        <fullName evidence="4">Serine/threonine protein phosphatase</fullName>
    </submittedName>
</protein>
<comment type="caution">
    <text evidence="4">The sequence shown here is derived from an EMBL/GenBank/DDBJ whole genome shotgun (WGS) entry which is preliminary data.</text>
</comment>
<sequence length="789" mass="90723">MRELAITILSSLLFFLILLFSFIGFQNNTKRLPFYHYPSGLIVNIGDENHTHWGNSVIQEDLEKFESITDFSNISTFRLHIKDHKGEIYEEEFKLKTIRKTDVLGVFFSDLFLAFFSLAIAVYFYYSTRDALIFGFFFNFGLVILSNVFVLTFNNSIFLFVLTLYLGSFLQYHLIYRLRGKEINSKWLLPQILISFIMAMIASQEKYDTLLIERVVLVAHAITVLFGSINIFANVYDIIKSKPQEEALVKRIVLVFSIFLYVALPISILFFDGYPWFFVHRSFFIITYLLFILSFFYGTYRYTFVPSLVIFTPSIVTLILVSIILGTYIGSIFILDYILPIRYLKDRWVFNLIYLFLVTAYLIPLKLRVKELFDYWFFEQNPKLSEGINKITGLLSSPLSMRKTILTINRTVKETVNISNIIILIPGDQFASTDLKNINFVRISPQSEIWNYFKSTDRVTVTSHLEYGIGLRETLYNFLKGLNVQLAFPAYDSSSNKKNIQAMILIGEKLDKKYFSIGELKFINEVVKISGMLLENYSLLEDEIQKRKIVRDIQTASIVDNTLRLILPSEVKGIDYGYISKPAVGISGDYLDIIPVSQTKMIVLLGDVAGHGLGTGFLVSAIKGIVREQLRNGTSLEGLFREINSFFRARYKGNEFMTLLGGIFDSKENIFKYVNAGHLSLIEMRADGQIKLHSKTQRVLGILETDYHAQELKLIPGTKLFLYSDGITEAFSERDEIFGEETLIEFLHFNAQKTVKEIPALLDAKMTNFRGNREQSDDITFIGLSFTPN</sequence>
<reference evidence="4 5" key="1">
    <citation type="submission" date="2017-07" db="EMBL/GenBank/DDBJ databases">
        <title>Leptospira spp. isolated from tropical soils.</title>
        <authorList>
            <person name="Thibeaux R."/>
            <person name="Iraola G."/>
            <person name="Ferres I."/>
            <person name="Bierque E."/>
            <person name="Girault D."/>
            <person name="Soupe-Gilbert M.-E."/>
            <person name="Picardeau M."/>
            <person name="Goarant C."/>
        </authorList>
    </citation>
    <scope>NUCLEOTIDE SEQUENCE [LARGE SCALE GENOMIC DNA]</scope>
    <source>
        <strain evidence="4 5">FH2-B-A1</strain>
    </source>
</reference>
<dbReference type="SMART" id="SM00331">
    <property type="entry name" value="PP2C_SIG"/>
    <property type="match status" value="1"/>
</dbReference>
<dbReference type="InterPro" id="IPR001932">
    <property type="entry name" value="PPM-type_phosphatase-like_dom"/>
</dbReference>
<accession>A0A2N0AJK8</accession>
<feature type="transmembrane region" description="Helical" evidence="2">
    <location>
        <begin position="315"/>
        <end position="339"/>
    </location>
</feature>
<dbReference type="OrthoDB" id="344775at2"/>
<feature type="transmembrane region" description="Helical" evidence="2">
    <location>
        <begin position="103"/>
        <end position="126"/>
    </location>
</feature>
<evidence type="ECO:0000313" key="5">
    <source>
        <dbReference type="Proteomes" id="UP000232145"/>
    </source>
</evidence>
<feature type="transmembrane region" description="Helical" evidence="2">
    <location>
        <begin position="215"/>
        <end position="236"/>
    </location>
</feature>